<feature type="signal peptide" evidence="1">
    <location>
        <begin position="1"/>
        <end position="21"/>
    </location>
</feature>
<dbReference type="Proteomes" id="UP000825051">
    <property type="component" value="Chromosome"/>
</dbReference>
<protein>
    <submittedName>
        <fullName evidence="2">Uncharacterized protein</fullName>
    </submittedName>
</protein>
<proteinExistence type="predicted"/>
<gene>
    <name evidence="2" type="ORF">K0B96_03285</name>
</gene>
<dbReference type="KEGG" id="ole:K0B96_03285"/>
<keyword evidence="1" id="KW-0732">Signal</keyword>
<name>A0A8F9TX81_9BACT</name>
<feature type="chain" id="PRO_5034362812" evidence="1">
    <location>
        <begin position="22"/>
        <end position="132"/>
    </location>
</feature>
<evidence type="ECO:0000313" key="2">
    <source>
        <dbReference type="EMBL" id="QYM79656.1"/>
    </source>
</evidence>
<reference evidence="2" key="1">
    <citation type="submission" date="2021-08" db="EMBL/GenBank/DDBJ databases">
        <title>Genome of a novel bacterium of the phylum Verrucomicrobia, Oleiharenicola sp. KSB-15.</title>
        <authorList>
            <person name="Chung J.-H."/>
            <person name="Ahn J.-H."/>
            <person name="Yoon Y."/>
            <person name="Kim D.-Y."/>
            <person name="An S.-H."/>
            <person name="Park I."/>
            <person name="Yeon J."/>
        </authorList>
    </citation>
    <scope>NUCLEOTIDE SEQUENCE</scope>
    <source>
        <strain evidence="2">KSB-15</strain>
    </source>
</reference>
<dbReference type="AlphaFoldDB" id="A0A8F9TX81"/>
<sequence>MNSFRPLARFFSLLTAGAALAFLPLAARAGDAPSAAQSGSHVTVTGEVLDMACYLDHGAHGAKHADCANKCISSGLPVGLKSADGTVYLLIGEHKPINDELANSGGKTITVEGKLVSRDGINLLENVEVSKS</sequence>
<dbReference type="RefSeq" id="WP_220163836.1">
    <property type="nucleotide sequence ID" value="NZ_CP080507.1"/>
</dbReference>
<evidence type="ECO:0000313" key="3">
    <source>
        <dbReference type="Proteomes" id="UP000825051"/>
    </source>
</evidence>
<keyword evidence="3" id="KW-1185">Reference proteome</keyword>
<accession>A0A8F9TX81</accession>
<evidence type="ECO:0000256" key="1">
    <source>
        <dbReference type="SAM" id="SignalP"/>
    </source>
</evidence>
<dbReference type="EMBL" id="CP080507">
    <property type="protein sequence ID" value="QYM79656.1"/>
    <property type="molecule type" value="Genomic_DNA"/>
</dbReference>
<organism evidence="2 3">
    <name type="scientific">Horticoccus luteus</name>
    <dbReference type="NCBI Taxonomy" id="2862869"/>
    <lineage>
        <taxon>Bacteria</taxon>
        <taxon>Pseudomonadati</taxon>
        <taxon>Verrucomicrobiota</taxon>
        <taxon>Opitutia</taxon>
        <taxon>Opitutales</taxon>
        <taxon>Opitutaceae</taxon>
        <taxon>Horticoccus</taxon>
    </lineage>
</organism>